<gene>
    <name evidence="2" type="ORF">SPARVUS_LOCUS12131225</name>
</gene>
<name>A0ABN9FJR9_9NEOB</name>
<organism evidence="2 3">
    <name type="scientific">Staurois parvus</name>
    <dbReference type="NCBI Taxonomy" id="386267"/>
    <lineage>
        <taxon>Eukaryota</taxon>
        <taxon>Metazoa</taxon>
        <taxon>Chordata</taxon>
        <taxon>Craniata</taxon>
        <taxon>Vertebrata</taxon>
        <taxon>Euteleostomi</taxon>
        <taxon>Amphibia</taxon>
        <taxon>Batrachia</taxon>
        <taxon>Anura</taxon>
        <taxon>Neobatrachia</taxon>
        <taxon>Ranoidea</taxon>
        <taxon>Ranidae</taxon>
        <taxon>Staurois</taxon>
    </lineage>
</organism>
<evidence type="ECO:0000313" key="3">
    <source>
        <dbReference type="Proteomes" id="UP001162483"/>
    </source>
</evidence>
<evidence type="ECO:0000313" key="2">
    <source>
        <dbReference type="EMBL" id="CAI9596843.1"/>
    </source>
</evidence>
<keyword evidence="3" id="KW-1185">Reference proteome</keyword>
<comment type="caution">
    <text evidence="2">The sequence shown here is derived from an EMBL/GenBank/DDBJ whole genome shotgun (WGS) entry which is preliminary data.</text>
</comment>
<accession>A0ABN9FJR9</accession>
<keyword evidence="1" id="KW-0175">Coiled coil</keyword>
<dbReference type="EMBL" id="CATNWA010016969">
    <property type="protein sequence ID" value="CAI9596843.1"/>
    <property type="molecule type" value="Genomic_DNA"/>
</dbReference>
<sequence length="130" mass="15115">MQLVSQYEQAMEEVHILKRLYNTLQNPKSKLGSTPAKKAEVRSISEVDKMAIQVDRVFRLLDACCTERDHYKSEVEQLNQQNSQLDSENSQLRTEVVKLRRVTEKTTSTNTSTDKSTKFRNLRINLTRLL</sequence>
<evidence type="ECO:0000256" key="1">
    <source>
        <dbReference type="SAM" id="Coils"/>
    </source>
</evidence>
<feature type="coiled-coil region" evidence="1">
    <location>
        <begin position="61"/>
        <end position="102"/>
    </location>
</feature>
<reference evidence="2" key="1">
    <citation type="submission" date="2023-05" db="EMBL/GenBank/DDBJ databases">
        <authorList>
            <person name="Stuckert A."/>
        </authorList>
    </citation>
    <scope>NUCLEOTIDE SEQUENCE</scope>
</reference>
<protein>
    <submittedName>
        <fullName evidence="2">Uncharacterized protein</fullName>
    </submittedName>
</protein>
<dbReference type="Proteomes" id="UP001162483">
    <property type="component" value="Unassembled WGS sequence"/>
</dbReference>
<proteinExistence type="predicted"/>
<feature type="non-terminal residue" evidence="2">
    <location>
        <position position="130"/>
    </location>
</feature>